<dbReference type="PRINTS" id="PR00038">
    <property type="entry name" value="HTHLUXR"/>
</dbReference>
<dbReference type="GO" id="GO:0003677">
    <property type="term" value="F:DNA binding"/>
    <property type="evidence" value="ECO:0007669"/>
    <property type="project" value="UniProtKB-KW"/>
</dbReference>
<dbReference type="EMBL" id="BSOA01000018">
    <property type="protein sequence ID" value="GLQ88676.1"/>
    <property type="molecule type" value="Genomic_DNA"/>
</dbReference>
<dbReference type="SUPFAM" id="SSF46894">
    <property type="entry name" value="C-terminal effector domain of the bipartite response regulators"/>
    <property type="match status" value="1"/>
</dbReference>
<gene>
    <name evidence="7" type="ORF">GCM10007898_22460</name>
</gene>
<keyword evidence="1 3" id="KW-0597">Phosphoprotein</keyword>
<dbReference type="SUPFAM" id="SSF52172">
    <property type="entry name" value="CheY-like"/>
    <property type="match status" value="1"/>
</dbReference>
<dbReference type="InterPro" id="IPR011006">
    <property type="entry name" value="CheY-like_superfamily"/>
</dbReference>
<dbReference type="Gene3D" id="3.40.50.2300">
    <property type="match status" value="1"/>
</dbReference>
<dbReference type="PANTHER" id="PTHR43214">
    <property type="entry name" value="TWO-COMPONENT RESPONSE REGULATOR"/>
    <property type="match status" value="1"/>
</dbReference>
<sequence>MSTKFAQHKPWPGGCPIRVVIADDHPLTLAGLLHELQGRSGIRIVDSAMSSAALVKSLEKHAVDVIISDYAMPGGSQGDGIMLFELLRQRFPDVGLIALTMMSHADVIRSLLAQHVNCIISKADALEYLTTSVYAALAGKRYLSPGIEAIVQRHGLQGRSPSRRRHLSPRELEVVRLFVSGLTINEIAHHLQRSKQTVSTQKISAMRKLGISRDAELIKYGIGEQLTSQGIEVPQQPKRTPAPISEQS</sequence>
<dbReference type="InterPro" id="IPR001789">
    <property type="entry name" value="Sig_transdc_resp-reg_receiver"/>
</dbReference>
<evidence type="ECO:0000256" key="1">
    <source>
        <dbReference type="ARBA" id="ARBA00022553"/>
    </source>
</evidence>
<feature type="domain" description="Response regulatory" evidence="6">
    <location>
        <begin position="18"/>
        <end position="137"/>
    </location>
</feature>
<comment type="caution">
    <text evidence="7">The sequence shown here is derived from an EMBL/GenBank/DDBJ whole genome shotgun (WGS) entry which is preliminary data.</text>
</comment>
<evidence type="ECO:0000259" key="5">
    <source>
        <dbReference type="PROSITE" id="PS50043"/>
    </source>
</evidence>
<dbReference type="InterPro" id="IPR039420">
    <property type="entry name" value="WalR-like"/>
</dbReference>
<feature type="domain" description="HTH luxR-type" evidence="5">
    <location>
        <begin position="160"/>
        <end position="225"/>
    </location>
</feature>
<protein>
    <submittedName>
        <fullName evidence="7">DNA-binding response regulator</fullName>
    </submittedName>
</protein>
<feature type="region of interest" description="Disordered" evidence="4">
    <location>
        <begin position="229"/>
        <end position="248"/>
    </location>
</feature>
<dbReference type="CDD" id="cd06170">
    <property type="entry name" value="LuxR_C_like"/>
    <property type="match status" value="1"/>
</dbReference>
<feature type="modified residue" description="4-aspartylphosphate" evidence="3">
    <location>
        <position position="69"/>
    </location>
</feature>
<proteinExistence type="predicted"/>
<dbReference type="PANTHER" id="PTHR43214:SF17">
    <property type="entry name" value="TRANSCRIPTIONAL REGULATORY PROTEIN RCSB"/>
    <property type="match status" value="1"/>
</dbReference>
<keyword evidence="2 7" id="KW-0238">DNA-binding</keyword>
<dbReference type="InterPro" id="IPR058245">
    <property type="entry name" value="NreC/VraR/RcsB-like_REC"/>
</dbReference>
<dbReference type="Pfam" id="PF00072">
    <property type="entry name" value="Response_reg"/>
    <property type="match status" value="1"/>
</dbReference>
<evidence type="ECO:0000256" key="4">
    <source>
        <dbReference type="SAM" id="MobiDB-lite"/>
    </source>
</evidence>
<dbReference type="Proteomes" id="UP001156627">
    <property type="component" value="Unassembled WGS sequence"/>
</dbReference>
<dbReference type="InterPro" id="IPR016032">
    <property type="entry name" value="Sig_transdc_resp-reg_C-effctor"/>
</dbReference>
<dbReference type="InterPro" id="IPR036388">
    <property type="entry name" value="WH-like_DNA-bd_sf"/>
</dbReference>
<dbReference type="Gene3D" id="1.10.10.10">
    <property type="entry name" value="Winged helix-like DNA-binding domain superfamily/Winged helix DNA-binding domain"/>
    <property type="match status" value="1"/>
</dbReference>
<dbReference type="SMART" id="SM00448">
    <property type="entry name" value="REC"/>
    <property type="match status" value="1"/>
</dbReference>
<dbReference type="RefSeq" id="WP_284332110.1">
    <property type="nucleotide sequence ID" value="NZ_BSOA01000018.1"/>
</dbReference>
<dbReference type="PROSITE" id="PS50110">
    <property type="entry name" value="RESPONSE_REGULATORY"/>
    <property type="match status" value="1"/>
</dbReference>
<evidence type="ECO:0000256" key="2">
    <source>
        <dbReference type="ARBA" id="ARBA00023125"/>
    </source>
</evidence>
<evidence type="ECO:0000259" key="6">
    <source>
        <dbReference type="PROSITE" id="PS50110"/>
    </source>
</evidence>
<name>A0ABQ5XAH4_9GAMM</name>
<dbReference type="SMART" id="SM00421">
    <property type="entry name" value="HTH_LUXR"/>
    <property type="match status" value="1"/>
</dbReference>
<reference evidence="8" key="1">
    <citation type="journal article" date="2019" name="Int. J. Syst. Evol. Microbiol.">
        <title>The Global Catalogue of Microorganisms (GCM) 10K type strain sequencing project: providing services to taxonomists for standard genome sequencing and annotation.</title>
        <authorList>
            <consortium name="The Broad Institute Genomics Platform"/>
            <consortium name="The Broad Institute Genome Sequencing Center for Infectious Disease"/>
            <person name="Wu L."/>
            <person name="Ma J."/>
        </authorList>
    </citation>
    <scope>NUCLEOTIDE SEQUENCE [LARGE SCALE GENOMIC DNA]</scope>
    <source>
        <strain evidence="8">NBRC 111981</strain>
    </source>
</reference>
<evidence type="ECO:0000313" key="8">
    <source>
        <dbReference type="Proteomes" id="UP001156627"/>
    </source>
</evidence>
<organism evidence="7 8">
    <name type="scientific">Dyella flagellata</name>
    <dbReference type="NCBI Taxonomy" id="1867833"/>
    <lineage>
        <taxon>Bacteria</taxon>
        <taxon>Pseudomonadati</taxon>
        <taxon>Pseudomonadota</taxon>
        <taxon>Gammaproteobacteria</taxon>
        <taxon>Lysobacterales</taxon>
        <taxon>Rhodanobacteraceae</taxon>
        <taxon>Dyella</taxon>
    </lineage>
</organism>
<evidence type="ECO:0000313" key="7">
    <source>
        <dbReference type="EMBL" id="GLQ88676.1"/>
    </source>
</evidence>
<dbReference type="PROSITE" id="PS50043">
    <property type="entry name" value="HTH_LUXR_2"/>
    <property type="match status" value="1"/>
</dbReference>
<evidence type="ECO:0000256" key="3">
    <source>
        <dbReference type="PROSITE-ProRule" id="PRU00169"/>
    </source>
</evidence>
<keyword evidence="8" id="KW-1185">Reference proteome</keyword>
<dbReference type="InterPro" id="IPR000792">
    <property type="entry name" value="Tscrpt_reg_LuxR_C"/>
</dbReference>
<accession>A0ABQ5XAH4</accession>
<dbReference type="Pfam" id="PF00196">
    <property type="entry name" value="GerE"/>
    <property type="match status" value="1"/>
</dbReference>
<dbReference type="CDD" id="cd17535">
    <property type="entry name" value="REC_NarL-like"/>
    <property type="match status" value="1"/>
</dbReference>